<reference evidence="2" key="1">
    <citation type="submission" date="2020-11" db="EMBL/GenBank/DDBJ databases">
        <authorList>
            <person name="Whitehead M."/>
        </authorList>
    </citation>
    <scope>NUCLEOTIDE SEQUENCE</scope>
    <source>
        <strain evidence="2">EGII</strain>
    </source>
</reference>
<feature type="compositionally biased region" description="Polar residues" evidence="1">
    <location>
        <begin position="250"/>
        <end position="272"/>
    </location>
</feature>
<dbReference type="AlphaFoldDB" id="A0A811UP21"/>
<dbReference type="Proteomes" id="UP000606786">
    <property type="component" value="Unassembled WGS sequence"/>
</dbReference>
<sequence>MAWVPTTDFEKEIVDSQPDLDFIFGRLSETTQQPFYPRPKEHLDFIAKQKELKSNIEKKLPSTQNHTLNIISRVQRIAGTKPLGEQPTIDDWNDNENLERETIALMRHVGLGPSIEHPLDEACTIATHPIKEEIKINRNGRKQMPIFFDDKFFELKPRVASSASSSDNNSLILETEPAINDDSNSISMRSSSIAKSSDLLQEQCTDSGNSGFESAVDFAREEQSFETAYNSSNNRSRSCGNREDNKKKNIQNWRSDSNDSNDFIETQSWRNSSKAHKRSEMFKLTDNSDYNWRSNASNAAYFEGNTPANIPQMCTPKELYQRKRQT</sequence>
<keyword evidence="3" id="KW-1185">Reference proteome</keyword>
<comment type="caution">
    <text evidence="2">The sequence shown here is derived from an EMBL/GenBank/DDBJ whole genome shotgun (WGS) entry which is preliminary data.</text>
</comment>
<dbReference type="EMBL" id="CAJHJT010000012">
    <property type="protein sequence ID" value="CAD6999586.1"/>
    <property type="molecule type" value="Genomic_DNA"/>
</dbReference>
<evidence type="ECO:0000313" key="2">
    <source>
        <dbReference type="EMBL" id="CAD6999586.1"/>
    </source>
</evidence>
<name>A0A811UP21_CERCA</name>
<organism evidence="2 3">
    <name type="scientific">Ceratitis capitata</name>
    <name type="common">Mediterranean fruit fly</name>
    <name type="synonym">Tephritis capitata</name>
    <dbReference type="NCBI Taxonomy" id="7213"/>
    <lineage>
        <taxon>Eukaryota</taxon>
        <taxon>Metazoa</taxon>
        <taxon>Ecdysozoa</taxon>
        <taxon>Arthropoda</taxon>
        <taxon>Hexapoda</taxon>
        <taxon>Insecta</taxon>
        <taxon>Pterygota</taxon>
        <taxon>Neoptera</taxon>
        <taxon>Endopterygota</taxon>
        <taxon>Diptera</taxon>
        <taxon>Brachycera</taxon>
        <taxon>Muscomorpha</taxon>
        <taxon>Tephritoidea</taxon>
        <taxon>Tephritidae</taxon>
        <taxon>Ceratitis</taxon>
        <taxon>Ceratitis</taxon>
    </lineage>
</organism>
<evidence type="ECO:0000256" key="1">
    <source>
        <dbReference type="SAM" id="MobiDB-lite"/>
    </source>
</evidence>
<protein>
    <submittedName>
        <fullName evidence="2">(Mediterranean fruit fly) hypothetical protein</fullName>
    </submittedName>
</protein>
<gene>
    <name evidence="2" type="ORF">CCAP1982_LOCUS8110</name>
</gene>
<evidence type="ECO:0000313" key="3">
    <source>
        <dbReference type="Proteomes" id="UP000606786"/>
    </source>
</evidence>
<feature type="compositionally biased region" description="Low complexity" evidence="1">
    <location>
        <begin position="230"/>
        <end position="239"/>
    </location>
</feature>
<proteinExistence type="predicted"/>
<feature type="region of interest" description="Disordered" evidence="1">
    <location>
        <begin position="226"/>
        <end position="278"/>
    </location>
</feature>
<dbReference type="OrthoDB" id="8054940at2759"/>
<accession>A0A811UP21</accession>
<dbReference type="KEGG" id="ccat:101456597"/>